<evidence type="ECO:0000313" key="2">
    <source>
        <dbReference type="EMBL" id="RKQ18857.1"/>
    </source>
</evidence>
<dbReference type="EMBL" id="RBZO01000001">
    <property type="protein sequence ID" value="RKQ18857.1"/>
    <property type="molecule type" value="Genomic_DNA"/>
</dbReference>
<gene>
    <name evidence="2" type="ORF">D8M05_00170</name>
</gene>
<dbReference type="Proteomes" id="UP000281813">
    <property type="component" value="Unassembled WGS sequence"/>
</dbReference>
<reference evidence="2 3" key="1">
    <citation type="journal article" date="2015" name="Antonie Van Leeuwenhoek">
        <title>Oceanobacillus bengalensis sp. nov., a bacterium isolated from seawater of the Bay of Bengal.</title>
        <authorList>
            <person name="Yongchang O."/>
            <person name="Xiang W."/>
            <person name="Wang G."/>
        </authorList>
    </citation>
    <scope>NUCLEOTIDE SEQUENCE [LARGE SCALE GENOMIC DNA]</scope>
    <source>
        <strain evidence="2 3">MCCC 1K00260</strain>
    </source>
</reference>
<dbReference type="GO" id="GO:0006260">
    <property type="term" value="P:DNA replication"/>
    <property type="evidence" value="ECO:0007669"/>
    <property type="project" value="InterPro"/>
</dbReference>
<keyword evidence="3" id="KW-1185">Reference proteome</keyword>
<organism evidence="2 3">
    <name type="scientific">Oceanobacillus bengalensis</name>
    <dbReference type="NCBI Taxonomy" id="1435466"/>
    <lineage>
        <taxon>Bacteria</taxon>
        <taxon>Bacillati</taxon>
        <taxon>Bacillota</taxon>
        <taxon>Bacilli</taxon>
        <taxon>Bacillales</taxon>
        <taxon>Bacillaceae</taxon>
        <taxon>Oceanobacillus</taxon>
    </lineage>
</organism>
<accession>A0A494Z8J0</accession>
<dbReference type="GO" id="GO:0005524">
    <property type="term" value="F:ATP binding"/>
    <property type="evidence" value="ECO:0007669"/>
    <property type="project" value="InterPro"/>
</dbReference>
<dbReference type="Pfam" id="PF03796">
    <property type="entry name" value="DnaB_C"/>
    <property type="match status" value="1"/>
</dbReference>
<dbReference type="Gene3D" id="3.40.50.300">
    <property type="entry name" value="P-loop containing nucleotide triphosphate hydrolases"/>
    <property type="match status" value="1"/>
</dbReference>
<proteinExistence type="predicted"/>
<sequence>MVIIDCLQLITSTTNRKKRRDLEISKITRKLKLLAVELKIPSIFVA</sequence>
<evidence type="ECO:0000259" key="1">
    <source>
        <dbReference type="Pfam" id="PF03796"/>
    </source>
</evidence>
<dbReference type="InterPro" id="IPR027417">
    <property type="entry name" value="P-loop_NTPase"/>
</dbReference>
<dbReference type="RefSeq" id="WP_121127999.1">
    <property type="nucleotide sequence ID" value="NZ_JBHUFK010000020.1"/>
</dbReference>
<dbReference type="AlphaFoldDB" id="A0A494Z8J0"/>
<comment type="caution">
    <text evidence="2">The sequence shown here is derived from an EMBL/GenBank/DDBJ whole genome shotgun (WGS) entry which is preliminary data.</text>
</comment>
<feature type="domain" description="SF4 helicase" evidence="1">
    <location>
        <begin position="1"/>
        <end position="45"/>
    </location>
</feature>
<protein>
    <recommendedName>
        <fullName evidence="1">SF4 helicase domain-containing protein</fullName>
    </recommendedName>
</protein>
<evidence type="ECO:0000313" key="3">
    <source>
        <dbReference type="Proteomes" id="UP000281813"/>
    </source>
</evidence>
<name>A0A494Z8J0_9BACI</name>
<dbReference type="InterPro" id="IPR007694">
    <property type="entry name" value="DNA_helicase_DnaB-like_C"/>
</dbReference>
<dbReference type="GO" id="GO:0003678">
    <property type="term" value="F:DNA helicase activity"/>
    <property type="evidence" value="ECO:0007669"/>
    <property type="project" value="InterPro"/>
</dbReference>